<evidence type="ECO:0000313" key="1">
    <source>
        <dbReference type="EMBL" id="GAA5496769.1"/>
    </source>
</evidence>
<accession>A0ABP9V267</accession>
<gene>
    <name evidence="1" type="ORF">Rhal01_02954</name>
</gene>
<reference evidence="1 2" key="1">
    <citation type="submission" date="2024-02" db="EMBL/GenBank/DDBJ databases">
        <title>Rubritalea halochordaticola NBRC 107102.</title>
        <authorList>
            <person name="Ichikawa N."/>
            <person name="Katano-Makiyama Y."/>
            <person name="Hidaka K."/>
        </authorList>
    </citation>
    <scope>NUCLEOTIDE SEQUENCE [LARGE SCALE GENOMIC DNA]</scope>
    <source>
        <strain evidence="1 2">NBRC 107102</strain>
    </source>
</reference>
<dbReference type="RefSeq" id="WP_346189385.1">
    <property type="nucleotide sequence ID" value="NZ_BAABRL010000009.1"/>
</dbReference>
<comment type="caution">
    <text evidence="1">The sequence shown here is derived from an EMBL/GenBank/DDBJ whole genome shotgun (WGS) entry which is preliminary data.</text>
</comment>
<organism evidence="1 2">
    <name type="scientific">Rubritalea halochordaticola</name>
    <dbReference type="NCBI Taxonomy" id="714537"/>
    <lineage>
        <taxon>Bacteria</taxon>
        <taxon>Pseudomonadati</taxon>
        <taxon>Verrucomicrobiota</taxon>
        <taxon>Verrucomicrobiia</taxon>
        <taxon>Verrucomicrobiales</taxon>
        <taxon>Rubritaleaceae</taxon>
        <taxon>Rubritalea</taxon>
    </lineage>
</organism>
<evidence type="ECO:0000313" key="2">
    <source>
        <dbReference type="Proteomes" id="UP001424741"/>
    </source>
</evidence>
<name>A0ABP9V267_9BACT</name>
<dbReference type="EMBL" id="BAABRL010000009">
    <property type="protein sequence ID" value="GAA5496769.1"/>
    <property type="molecule type" value="Genomic_DNA"/>
</dbReference>
<dbReference type="Proteomes" id="UP001424741">
    <property type="component" value="Unassembled WGS sequence"/>
</dbReference>
<keyword evidence="2" id="KW-1185">Reference proteome</keyword>
<proteinExistence type="predicted"/>
<sequence>MIILIEASNDSAFAGMECDEVARGLKMATESIKSGEHYDQSYLNMLFGPTGSIQEISIDNGWGDEFLRLAEEFDGLNERR</sequence>
<protein>
    <submittedName>
        <fullName evidence="1">Uncharacterized protein</fullName>
    </submittedName>
</protein>